<protein>
    <submittedName>
        <fullName evidence="5">Portal protein</fullName>
    </submittedName>
</protein>
<keyword evidence="2" id="KW-1160">Virus entry into host cell</keyword>
<keyword evidence="2" id="KW-1171">Viral genome ejection through host cell envelope</keyword>
<feature type="region of interest" description="Disordered" evidence="4">
    <location>
        <begin position="624"/>
        <end position="644"/>
    </location>
</feature>
<name>A0A3G2KA72_9CAUD</name>
<feature type="compositionally biased region" description="Polar residues" evidence="4">
    <location>
        <begin position="628"/>
        <end position="640"/>
    </location>
</feature>
<keyword evidence="3" id="KW-0231">Viral genome packaging</keyword>
<evidence type="ECO:0000256" key="2">
    <source>
        <dbReference type="ARBA" id="ARBA00023009"/>
    </source>
</evidence>
<feature type="region of interest" description="Disordered" evidence="4">
    <location>
        <begin position="412"/>
        <end position="471"/>
    </location>
</feature>
<evidence type="ECO:0000256" key="1">
    <source>
        <dbReference type="ARBA" id="ARBA00022950"/>
    </source>
</evidence>
<dbReference type="EMBL" id="MH834602">
    <property type="protein sequence ID" value="AYN55876.1"/>
    <property type="molecule type" value="Genomic_DNA"/>
</dbReference>
<dbReference type="InterPro" id="IPR006427">
    <property type="entry name" value="Portal_HK97"/>
</dbReference>
<keyword evidence="1" id="KW-0118">Viral capsid assembly</keyword>
<feature type="compositionally biased region" description="Low complexity" evidence="4">
    <location>
        <begin position="429"/>
        <end position="445"/>
    </location>
</feature>
<organism evidence="5 6">
    <name type="scientific">Microbacterium phage Brahms</name>
    <dbReference type="NCBI Taxonomy" id="2419973"/>
    <lineage>
        <taxon>Viruses</taxon>
        <taxon>Duplodnaviria</taxon>
        <taxon>Heunggongvirae</taxon>
        <taxon>Uroviricota</taxon>
        <taxon>Caudoviricetes</taxon>
        <taxon>Armstrongvirus</taxon>
        <taxon>Armstrongvirus armstrong</taxon>
    </lineage>
</organism>
<evidence type="ECO:0000256" key="4">
    <source>
        <dbReference type="SAM" id="MobiDB-lite"/>
    </source>
</evidence>
<reference evidence="5 6" key="1">
    <citation type="submission" date="2018-09" db="EMBL/GenBank/DDBJ databases">
        <authorList>
            <person name="Fryberger R.B."/>
            <person name="Stoner T.H."/>
            <person name="Garlena R.A."/>
            <person name="Russell D.A."/>
            <person name="Pope W.H."/>
            <person name="Jacobs-Sera D."/>
            <person name="Hatfull G.F."/>
        </authorList>
    </citation>
    <scope>NUCLEOTIDE SEQUENCE [LARGE SCALE GENOMIC DNA]</scope>
</reference>
<keyword evidence="2" id="KW-1162">Viral penetration into host cytoplasm</keyword>
<dbReference type="InterPro" id="IPR006944">
    <property type="entry name" value="Phage/GTA_portal"/>
</dbReference>
<dbReference type="NCBIfam" id="TIGR01537">
    <property type="entry name" value="portal_HK97"/>
    <property type="match status" value="1"/>
</dbReference>
<feature type="compositionally biased region" description="Basic and acidic residues" evidence="4">
    <location>
        <begin position="448"/>
        <end position="459"/>
    </location>
</feature>
<feature type="compositionally biased region" description="Low complexity" evidence="4">
    <location>
        <begin position="412"/>
        <end position="422"/>
    </location>
</feature>
<dbReference type="Proteomes" id="UP000279098">
    <property type="component" value="Genome"/>
</dbReference>
<proteinExistence type="predicted"/>
<evidence type="ECO:0000256" key="3">
    <source>
        <dbReference type="ARBA" id="ARBA00023219"/>
    </source>
</evidence>
<sequence length="683" mass="73627">MAWLESAVKAASVYFGTGPWSAGAPAGPMAGGEAFAGTMDAGVARSIVDSMGAGDLYATQPHLRTVVSFVARNGAQLGRHVFKKGADDSRERVKGGVSDLLSKPNDYQTGFDLFNMLFSELALYDMAVWVPKLTDKGWTIDPIPGEWIVGIKKQDAFRQAGYEVKYPTKNTTEFLPASQVIVFRGYSPNGFQRGSSAVRSLRGTLGEQVAAMDFRSQMWRRGGRVGMYMTRPKDAPEWSPEAKKKFVQNWRANWSGDGASAGSTPLLEDGMELKRVGFNAKEEQWLEAATLSLATVAGAYHVPPSMVGVQNAAASFASVKEFRKMLYTETLGPLIAQVEETINNFLFPFVGAPANQYLELNISEKLQGDFEEQGNVLFQAVGGPYMTPDEARKKVNLPPIEGGDQLLVPLNMGAAGNNGPAADEPIDTGSSGAAESAQADEAAGKANRKADGDRARGDKAPSPTPYEDTDETLALLRDLKAFFGRQERAVRSAVAGKAGEWWDQKKWNTELSATLLPHFLTVSTGTARRAAGAKGLNPDDYRVGETKNFLEAVADSRADLINATTREQLEEAFRNSDVPLEDSVKHVYQVAEEARAAESTVTMTTFLMAWAAVEMAKQLVPDKGPTKTWVSSGKANSRHSGMNGETVPINEKFSNGADWPGDPVLGAAGVSNCACGVDINYND</sequence>
<keyword evidence="1" id="KW-1188">Viral release from host cell</keyword>
<gene>
    <name evidence="5" type="primary">3</name>
    <name evidence="5" type="ORF">PBI_BRAHMS_3</name>
</gene>
<evidence type="ECO:0000313" key="6">
    <source>
        <dbReference type="Proteomes" id="UP000279098"/>
    </source>
</evidence>
<dbReference type="Pfam" id="PF04860">
    <property type="entry name" value="Phage_portal"/>
    <property type="match status" value="1"/>
</dbReference>
<accession>A0A3G2KA72</accession>
<evidence type="ECO:0000313" key="5">
    <source>
        <dbReference type="EMBL" id="AYN55876.1"/>
    </source>
</evidence>